<dbReference type="Proteomes" id="UP000661918">
    <property type="component" value="Unassembled WGS sequence"/>
</dbReference>
<feature type="domain" description="tRNA pseudouridylate synthase B C-terminal" evidence="7">
    <location>
        <begin position="242"/>
        <end position="284"/>
    </location>
</feature>
<keyword evidence="9" id="KW-1185">Reference proteome</keyword>
<evidence type="ECO:0000259" key="6">
    <source>
        <dbReference type="Pfam" id="PF01509"/>
    </source>
</evidence>
<evidence type="ECO:0000256" key="1">
    <source>
        <dbReference type="ARBA" id="ARBA00000385"/>
    </source>
</evidence>
<comment type="function">
    <text evidence="5">Responsible for synthesis of pseudouridine from uracil-55 in the psi GC loop of transfer RNAs.</text>
</comment>
<evidence type="ECO:0000256" key="5">
    <source>
        <dbReference type="HAMAP-Rule" id="MF_01080"/>
    </source>
</evidence>
<evidence type="ECO:0000259" key="7">
    <source>
        <dbReference type="Pfam" id="PF16198"/>
    </source>
</evidence>
<dbReference type="Pfam" id="PF01509">
    <property type="entry name" value="TruB_N"/>
    <property type="match status" value="1"/>
</dbReference>
<evidence type="ECO:0000313" key="8">
    <source>
        <dbReference type="EMBL" id="GGM01783.1"/>
    </source>
</evidence>
<organism evidence="8 9">
    <name type="scientific">Deinococcus aerophilus</name>
    <dbReference type="NCBI Taxonomy" id="522488"/>
    <lineage>
        <taxon>Bacteria</taxon>
        <taxon>Thermotogati</taxon>
        <taxon>Deinococcota</taxon>
        <taxon>Deinococci</taxon>
        <taxon>Deinococcales</taxon>
        <taxon>Deinococcaceae</taxon>
        <taxon>Deinococcus</taxon>
    </lineage>
</organism>
<proteinExistence type="inferred from homology"/>
<dbReference type="InterPro" id="IPR002501">
    <property type="entry name" value="PsdUridine_synth_N"/>
</dbReference>
<comment type="similarity">
    <text evidence="2 5">Belongs to the pseudouridine synthase TruB family. Type 1 subfamily.</text>
</comment>
<dbReference type="PANTHER" id="PTHR13767">
    <property type="entry name" value="TRNA-PSEUDOURIDINE SYNTHASE"/>
    <property type="match status" value="1"/>
</dbReference>
<reference evidence="9" key="1">
    <citation type="journal article" date="2019" name="Int. J. Syst. Evol. Microbiol.">
        <title>The Global Catalogue of Microorganisms (GCM) 10K type strain sequencing project: providing services to taxonomists for standard genome sequencing and annotation.</title>
        <authorList>
            <consortium name="The Broad Institute Genomics Platform"/>
            <consortium name="The Broad Institute Genome Sequencing Center for Infectious Disease"/>
            <person name="Wu L."/>
            <person name="Ma J."/>
        </authorList>
    </citation>
    <scope>NUCLEOTIDE SEQUENCE [LARGE SCALE GENOMIC DNA]</scope>
    <source>
        <strain evidence="9">JCM 15443</strain>
    </source>
</reference>
<dbReference type="CDD" id="cd02573">
    <property type="entry name" value="PseudoU_synth_EcTruB"/>
    <property type="match status" value="1"/>
</dbReference>
<name>A0ABQ2GLY0_9DEIO</name>
<dbReference type="Pfam" id="PF16198">
    <property type="entry name" value="TruB_C_2"/>
    <property type="match status" value="1"/>
</dbReference>
<dbReference type="SUPFAM" id="SSF55120">
    <property type="entry name" value="Pseudouridine synthase"/>
    <property type="match status" value="1"/>
</dbReference>
<dbReference type="EC" id="5.4.99.25" evidence="5"/>
<dbReference type="InterPro" id="IPR020103">
    <property type="entry name" value="PsdUridine_synth_cat_dom_sf"/>
</dbReference>
<comment type="catalytic activity">
    <reaction evidence="1 5">
        <text>uridine(55) in tRNA = pseudouridine(55) in tRNA</text>
        <dbReference type="Rhea" id="RHEA:42532"/>
        <dbReference type="Rhea" id="RHEA-COMP:10101"/>
        <dbReference type="Rhea" id="RHEA-COMP:10102"/>
        <dbReference type="ChEBI" id="CHEBI:65314"/>
        <dbReference type="ChEBI" id="CHEBI:65315"/>
        <dbReference type="EC" id="5.4.99.25"/>
    </reaction>
</comment>
<feature type="active site" description="Nucleophile" evidence="5">
    <location>
        <position position="74"/>
    </location>
</feature>
<dbReference type="EMBL" id="BMOM01000004">
    <property type="protein sequence ID" value="GGM01783.1"/>
    <property type="molecule type" value="Genomic_DNA"/>
</dbReference>
<sequence length="347" mass="37418">MERSVRFRMLGITQRSARDPGPPTYDCGLRGSTTICPMPVIAVDKPLHLTSHDVVNRARRMRHTKRVGHTGTLDPLATGVLVLCVDDSTKVVQFMEADSKDYLAWISLGAGTPTLDAEGPLTDTAPVSPLDPAEVRAVLERFTGPQQQVPPQYSAIQVGGQRAYAVARAGGELELPARPVVIHSLELLGLFPRVQDTPRRFSPTPDGWVADEAGLTFTLPEALGEFPTMLVRARVGSGTYLRSLARDVGAALGLPAHLAGLVRTRVGRYGLEHAVSLDGLADATGLPDLAALDFPRIEADPDLARELRQGKRPRRPEVGRHVVILNGELVAVVDGDGEQLKVVRAWA</sequence>
<dbReference type="NCBIfam" id="TIGR00431">
    <property type="entry name" value="TruB"/>
    <property type="match status" value="1"/>
</dbReference>
<evidence type="ECO:0000313" key="9">
    <source>
        <dbReference type="Proteomes" id="UP000661918"/>
    </source>
</evidence>
<evidence type="ECO:0000256" key="3">
    <source>
        <dbReference type="ARBA" id="ARBA00022694"/>
    </source>
</evidence>
<accession>A0ABQ2GLY0</accession>
<feature type="domain" description="Pseudouridine synthase II N-terminal" evidence="6">
    <location>
        <begin position="59"/>
        <end position="189"/>
    </location>
</feature>
<evidence type="ECO:0000256" key="4">
    <source>
        <dbReference type="ARBA" id="ARBA00023235"/>
    </source>
</evidence>
<keyword evidence="3 5" id="KW-0819">tRNA processing</keyword>
<comment type="caution">
    <text evidence="8">The sequence shown here is derived from an EMBL/GenBank/DDBJ whole genome shotgun (WGS) entry which is preliminary data.</text>
</comment>
<dbReference type="InterPro" id="IPR014780">
    <property type="entry name" value="tRNA_psdUridine_synth_TruB"/>
</dbReference>
<gene>
    <name evidence="5 8" type="primary">truB</name>
    <name evidence="8" type="ORF">GCM10010841_07800</name>
</gene>
<dbReference type="PANTHER" id="PTHR13767:SF2">
    <property type="entry name" value="PSEUDOURIDYLATE SYNTHASE TRUB1"/>
    <property type="match status" value="1"/>
</dbReference>
<dbReference type="InterPro" id="IPR032819">
    <property type="entry name" value="TruB_C"/>
</dbReference>
<protein>
    <recommendedName>
        <fullName evidence="5">tRNA pseudouridine synthase B</fullName>
        <ecNumber evidence="5">5.4.99.25</ecNumber>
    </recommendedName>
    <alternativeName>
        <fullName evidence="5">tRNA pseudouridine(55) synthase</fullName>
        <shortName evidence="5">Psi55 synthase</shortName>
    </alternativeName>
    <alternativeName>
        <fullName evidence="5">tRNA pseudouridylate synthase</fullName>
    </alternativeName>
    <alternativeName>
        <fullName evidence="5">tRNA-uridine isomerase</fullName>
    </alternativeName>
</protein>
<dbReference type="HAMAP" id="MF_01080">
    <property type="entry name" value="TruB_bact"/>
    <property type="match status" value="1"/>
</dbReference>
<evidence type="ECO:0000256" key="2">
    <source>
        <dbReference type="ARBA" id="ARBA00005642"/>
    </source>
</evidence>
<keyword evidence="4 5" id="KW-0413">Isomerase</keyword>
<dbReference type="Gene3D" id="3.30.2350.10">
    <property type="entry name" value="Pseudouridine synthase"/>
    <property type="match status" value="1"/>
</dbReference>